<organism evidence="2">
    <name type="scientific">Glyphodes pyloalis</name>
    <name type="common">Lesser mulberry snout moth</name>
    <dbReference type="NCBI Taxonomy" id="1242752"/>
    <lineage>
        <taxon>Eukaryota</taxon>
        <taxon>Metazoa</taxon>
        <taxon>Ecdysozoa</taxon>
        <taxon>Arthropoda</taxon>
        <taxon>Hexapoda</taxon>
        <taxon>Insecta</taxon>
        <taxon>Pterygota</taxon>
        <taxon>Neoptera</taxon>
        <taxon>Endopterygota</taxon>
        <taxon>Lepidoptera</taxon>
        <taxon>Glossata</taxon>
        <taxon>Ditrysia</taxon>
        <taxon>Pyraloidea</taxon>
        <taxon>Crambidae</taxon>
        <taxon>Spilomelinae</taxon>
        <taxon>Glyphodes</taxon>
    </lineage>
</organism>
<gene>
    <name evidence="2" type="primary">CSP8</name>
</gene>
<dbReference type="InterPro" id="IPR005055">
    <property type="entry name" value="A10/PebIII"/>
</dbReference>
<name>A0A6M3GWG0_GLYPY</name>
<sequence>MKLVLVFLLTASVAMALSVKESKDSDDYDVEEIISNRRLLLPYIKCALDIGKCTSSGKDLKDHIRESLEKDCANCTPSQKKDSELVFKHLINKEKDYWQQLIKKYDPERQYAPKYEKKYLGKA</sequence>
<dbReference type="Pfam" id="PF03392">
    <property type="entry name" value="OS-D"/>
    <property type="match status" value="1"/>
</dbReference>
<dbReference type="PANTHER" id="PTHR11257">
    <property type="entry name" value="CHEMOSENSORY PROTEIN-RELATED"/>
    <property type="match status" value="1"/>
</dbReference>
<dbReference type="PANTHER" id="PTHR11257:SF13">
    <property type="entry name" value="GEO07322P1"/>
    <property type="match status" value="1"/>
</dbReference>
<protein>
    <submittedName>
        <fullName evidence="2">Chemosensory protein</fullName>
    </submittedName>
</protein>
<feature type="signal peptide" evidence="1">
    <location>
        <begin position="1"/>
        <end position="16"/>
    </location>
</feature>
<dbReference type="SUPFAM" id="SSF100910">
    <property type="entry name" value="Chemosensory protein Csp2"/>
    <property type="match status" value="1"/>
</dbReference>
<keyword evidence="1" id="KW-0732">Signal</keyword>
<dbReference type="AlphaFoldDB" id="A0A6M3GWG0"/>
<reference evidence="2" key="1">
    <citation type="submission" date="2019-04" db="EMBL/GenBank/DDBJ databases">
        <authorList>
            <person name="Sheng S."/>
        </authorList>
    </citation>
    <scope>NUCLEOTIDE SEQUENCE</scope>
</reference>
<dbReference type="Gene3D" id="1.10.2080.10">
    <property type="entry name" value="Insect odorant-binding protein A10/Ejaculatory bulb-specific protein 3"/>
    <property type="match status" value="1"/>
</dbReference>
<accession>A0A6M3GWG0</accession>
<dbReference type="InterPro" id="IPR036682">
    <property type="entry name" value="OS_D_A10/PebIII_sf"/>
</dbReference>
<evidence type="ECO:0000313" key="2">
    <source>
        <dbReference type="EMBL" id="QIJ45714.1"/>
    </source>
</evidence>
<feature type="chain" id="PRO_5026765018" evidence="1">
    <location>
        <begin position="17"/>
        <end position="123"/>
    </location>
</feature>
<dbReference type="EMBL" id="MK819419">
    <property type="protein sequence ID" value="QIJ45714.1"/>
    <property type="molecule type" value="mRNA"/>
</dbReference>
<proteinExistence type="evidence at transcript level"/>
<evidence type="ECO:0000256" key="1">
    <source>
        <dbReference type="SAM" id="SignalP"/>
    </source>
</evidence>